<accession>A0A3D9DZI2</accession>
<dbReference type="OrthoDB" id="6191410at2"/>
<dbReference type="Pfam" id="PF08241">
    <property type="entry name" value="Methyltransf_11"/>
    <property type="match status" value="1"/>
</dbReference>
<name>A0A3D9DZI2_9GAMM</name>
<dbReference type="InterPro" id="IPR029063">
    <property type="entry name" value="SAM-dependent_MTases_sf"/>
</dbReference>
<dbReference type="GO" id="GO:0008757">
    <property type="term" value="F:S-adenosylmethionine-dependent methyltransferase activity"/>
    <property type="evidence" value="ECO:0007669"/>
    <property type="project" value="InterPro"/>
</dbReference>
<feature type="domain" description="Methyltransferase type 11" evidence="2">
    <location>
        <begin position="80"/>
        <end position="132"/>
    </location>
</feature>
<feature type="region of interest" description="Disordered" evidence="1">
    <location>
        <begin position="262"/>
        <end position="295"/>
    </location>
</feature>
<organism evidence="3 4">
    <name type="scientific">Kushneria indalinina DSM 14324</name>
    <dbReference type="NCBI Taxonomy" id="1122140"/>
    <lineage>
        <taxon>Bacteria</taxon>
        <taxon>Pseudomonadati</taxon>
        <taxon>Pseudomonadota</taxon>
        <taxon>Gammaproteobacteria</taxon>
        <taxon>Oceanospirillales</taxon>
        <taxon>Halomonadaceae</taxon>
        <taxon>Kushneria</taxon>
    </lineage>
</organism>
<gene>
    <name evidence="3" type="ORF">C8D72_0857</name>
</gene>
<evidence type="ECO:0000313" key="3">
    <source>
        <dbReference type="EMBL" id="REC96178.1"/>
    </source>
</evidence>
<dbReference type="SUPFAM" id="SSF53335">
    <property type="entry name" value="S-adenosyl-L-methionine-dependent methyltransferases"/>
    <property type="match status" value="1"/>
</dbReference>
<dbReference type="InterPro" id="IPR013216">
    <property type="entry name" value="Methyltransf_11"/>
</dbReference>
<dbReference type="RefSeq" id="WP_115853110.1">
    <property type="nucleotide sequence ID" value="NZ_QRDJ01000006.1"/>
</dbReference>
<keyword evidence="4" id="KW-1185">Reference proteome</keyword>
<dbReference type="Gene3D" id="3.40.50.150">
    <property type="entry name" value="Vaccinia Virus protein VP39"/>
    <property type="match status" value="1"/>
</dbReference>
<reference evidence="3 4" key="1">
    <citation type="submission" date="2018-07" db="EMBL/GenBank/DDBJ databases">
        <title>Genomic Encyclopedia of Type Strains, Phase IV (KMG-IV): sequencing the most valuable type-strain genomes for metagenomic binning, comparative biology and taxonomic classification.</title>
        <authorList>
            <person name="Goeker M."/>
        </authorList>
    </citation>
    <scope>NUCLEOTIDE SEQUENCE [LARGE SCALE GENOMIC DNA]</scope>
    <source>
        <strain evidence="3 4">DSM 14324</strain>
    </source>
</reference>
<dbReference type="AlphaFoldDB" id="A0A3D9DZI2"/>
<proteinExistence type="predicted"/>
<evidence type="ECO:0000256" key="1">
    <source>
        <dbReference type="SAM" id="MobiDB-lite"/>
    </source>
</evidence>
<dbReference type="EMBL" id="QRDJ01000006">
    <property type="protein sequence ID" value="REC96178.1"/>
    <property type="molecule type" value="Genomic_DNA"/>
</dbReference>
<evidence type="ECO:0000313" key="4">
    <source>
        <dbReference type="Proteomes" id="UP000256334"/>
    </source>
</evidence>
<keyword evidence="3" id="KW-0808">Transferase</keyword>
<comment type="caution">
    <text evidence="3">The sequence shown here is derived from an EMBL/GenBank/DDBJ whole genome shotgun (WGS) entry which is preliminary data.</text>
</comment>
<keyword evidence="3" id="KW-0489">Methyltransferase</keyword>
<evidence type="ECO:0000259" key="2">
    <source>
        <dbReference type="Pfam" id="PF08241"/>
    </source>
</evidence>
<protein>
    <submittedName>
        <fullName evidence="3">Methyltransferase family protein</fullName>
    </submittedName>
</protein>
<sequence length="295" mass="33541">MSNHHADQAAFSEQFLAGQRYWQTSHGRRQWQAEKQCLHPLLARSGVQHALEIGVAPPLLAHDSIRHRISWAPQRDLAEHPSTLVCRPEALPLADEALELVLVHHMLEVAPQPGHLLREAARVTSDSGRLILIGWHPLGIAGPARLKRCHERFYQRSRWLTPGRLRDWLAFIDFNIERIDYCGFVPFENTPDWLLMETWGRRHNLPLGRAWVISAKRQMCRMIPLKKRFDPGAMLGSKVSSMACMSHESGHEPSHDIVQLMSSQKAHDTPNHNSSSDIARERKQRSPTAPPGVMA</sequence>
<dbReference type="GO" id="GO:0032259">
    <property type="term" value="P:methylation"/>
    <property type="evidence" value="ECO:0007669"/>
    <property type="project" value="UniProtKB-KW"/>
</dbReference>
<dbReference type="Proteomes" id="UP000256334">
    <property type="component" value="Unassembled WGS sequence"/>
</dbReference>